<evidence type="ECO:0000313" key="1">
    <source>
        <dbReference type="EMBL" id="KXK66115.1"/>
    </source>
</evidence>
<organism evidence="1 2">
    <name type="scientific">Christensenella minuta</name>
    <dbReference type="NCBI Taxonomy" id="626937"/>
    <lineage>
        <taxon>Bacteria</taxon>
        <taxon>Bacillati</taxon>
        <taxon>Bacillota</taxon>
        <taxon>Clostridia</taxon>
        <taxon>Christensenellales</taxon>
        <taxon>Christensenellaceae</taxon>
        <taxon>Christensenella</taxon>
    </lineage>
</organism>
<keyword evidence="2" id="KW-1185">Reference proteome</keyword>
<gene>
    <name evidence="1" type="ORF">HMPREF3293_00851</name>
</gene>
<dbReference type="Proteomes" id="UP000070366">
    <property type="component" value="Unassembled WGS sequence"/>
</dbReference>
<reference evidence="1 2" key="1">
    <citation type="submission" date="2016-02" db="EMBL/GenBank/DDBJ databases">
        <authorList>
            <person name="Wen L."/>
            <person name="He K."/>
            <person name="Yang H."/>
        </authorList>
    </citation>
    <scope>NUCLEOTIDE SEQUENCE [LARGE SCALE GENOMIC DNA]</scope>
    <source>
        <strain evidence="1 2">DSM 22607</strain>
    </source>
</reference>
<name>A0A136Q605_9FIRM</name>
<comment type="caution">
    <text evidence="1">The sequence shown here is derived from an EMBL/GenBank/DDBJ whole genome shotgun (WGS) entry which is preliminary data.</text>
</comment>
<evidence type="ECO:0000313" key="2">
    <source>
        <dbReference type="Proteomes" id="UP000070366"/>
    </source>
</evidence>
<dbReference type="STRING" id="626937.HMPREF3293_00851"/>
<proteinExistence type="predicted"/>
<accession>A0A136Q605</accession>
<dbReference type="EMBL" id="LSZW01000047">
    <property type="protein sequence ID" value="KXK66115.1"/>
    <property type="molecule type" value="Genomic_DNA"/>
</dbReference>
<dbReference type="AlphaFoldDB" id="A0A136Q605"/>
<protein>
    <submittedName>
        <fullName evidence="1">Uncharacterized protein</fullName>
    </submittedName>
</protein>
<sequence>MKQLPKPGKNPAAEAALIVSRRFKNFHKGHRMLDKLIYFMLYST</sequence>